<sequence length="1279" mass="140330">MAKQGLSKLPEGFVIDEPQGLSELPEGFAIDQPMFRTTPSVALLNDPNDIRAKDILEVADKAEVSLPIAEKGLDSLIKIKKRKDAISVGLGYMLEWPPDTLTVRERLNMPDAKTIPFNLGTTLFEIPKGLARFFQRGVGGTFGGTVYDWLGQFISEGGYAVDWISKVGDKDKDRIYNPLAESIIATGQNISQYGKWAREQWAYQAATGWEAMDADLRERDPIAYGAGRLSEGVASSALSVLAVYLSGGAAAPAVINTSFQINRGLLMLSTISAAGGFEHAQNQKENFYWATLHGFADGATEYAMETTFLQGVGKGTGKLAAGAKEGAEEFFTGMLQNTRAGVLENTAKGMSAYDASKKAMKDSLVQSPWEVASGFIGGFGIAGGSDLVQLIERSQQIRLPSTEQVQEEILQDYIKTLETAVKKGDIRKAKETIEAKPPPTEPIPTPEKPVAGRKVAEVVETPAKAKVELEGVKKANPELTRVAQKSKTVEEFINKMAKGKPETVSAEVLTKFYNRIKRLEQQIAPTAKPEAVKKKPVIPPLSKETKDILGGVEPLQTIHKALSEAKAVRPITEAAKKEALRKRVGAAAGALRENLRRGMPAEQAIQLSTGLLKGPLTEYDQLYESIEDRLDPEVKNSARLMITEHPDLRYFEILNTDKSFTKLIQGSSLTPNEAAQIERVFGKAFEEQLAKVTTKSDLYERLIATWKAGLLTGMKTSGLNILSTASHAVSETAKDVPAALIDSGISLVTGERKVAFTLKGYPTGWVKGLGKGWNYMKTGYDERNVLAKYDYKKTNFGTSKRAKAQQAYVEFIFHLLGAEDQPWYYGALSRSLYSQAIAQAKNKGLKGKERQTFVDNLQKNPTDEMLEWAKEDAETAIYTNRTHLGDVAKSIQRVKGGEVVVPFGRTPSAVAMQIINYSPIGIIKEISEQIHKGKFDQAKVSKAGGRVVLGTAALYLGVQLFKAGLIALGYPDNERERKLWELTGKKPNSVLIDGKWRGIEVLGPLGNLLVIGGYFQQALDSKGSPTEAMIEAMAGGAKSFTEQTFVRGVNLVVDALTDPEASFERWFTSMSGSLVPTIVADIARAQDDRARRAVGPKERIQSRIPIYRRGLPPRIDVFGQDLPRYGGNVLETMVDPTRPSKIRQDIVVDELRRLWDKDIKVSPTLLGDRAGYDILTKEENTQLWQRAGEFTYKALFGLVNTDNYGKANDFVKGQLVDFITGQAKSAAKAEIVNIKLKQGKTIMQLAESGLFSIDSLEALKYFQESIIETREEKGKGISR</sequence>
<evidence type="ECO:0008006" key="2">
    <source>
        <dbReference type="Google" id="ProtNLM"/>
    </source>
</evidence>
<accession>A0A0F9R4L3</accession>
<proteinExistence type="predicted"/>
<protein>
    <recommendedName>
        <fullName evidence="2">Large polyvalent protein associated domain-containing protein</fullName>
    </recommendedName>
</protein>
<dbReference type="AlphaFoldDB" id="A0A0F9R4L3"/>
<name>A0A0F9R4L3_9ZZZZ</name>
<comment type="caution">
    <text evidence="1">The sequence shown here is derived from an EMBL/GenBank/DDBJ whole genome shotgun (WGS) entry which is preliminary data.</text>
</comment>
<reference evidence="1" key="1">
    <citation type="journal article" date="2015" name="Nature">
        <title>Complex archaea that bridge the gap between prokaryotes and eukaryotes.</title>
        <authorList>
            <person name="Spang A."/>
            <person name="Saw J.H."/>
            <person name="Jorgensen S.L."/>
            <person name="Zaremba-Niedzwiedzka K."/>
            <person name="Martijn J."/>
            <person name="Lind A.E."/>
            <person name="van Eijk R."/>
            <person name="Schleper C."/>
            <person name="Guy L."/>
            <person name="Ettema T.J."/>
        </authorList>
    </citation>
    <scope>NUCLEOTIDE SEQUENCE</scope>
</reference>
<gene>
    <name evidence="1" type="ORF">LCGC14_0622070</name>
</gene>
<dbReference type="EMBL" id="LAZR01001061">
    <property type="protein sequence ID" value="KKN51515.1"/>
    <property type="molecule type" value="Genomic_DNA"/>
</dbReference>
<evidence type="ECO:0000313" key="1">
    <source>
        <dbReference type="EMBL" id="KKN51515.1"/>
    </source>
</evidence>
<organism evidence="1">
    <name type="scientific">marine sediment metagenome</name>
    <dbReference type="NCBI Taxonomy" id="412755"/>
    <lineage>
        <taxon>unclassified sequences</taxon>
        <taxon>metagenomes</taxon>
        <taxon>ecological metagenomes</taxon>
    </lineage>
</organism>